<organism evidence="2 3">
    <name type="scientific">Panicum miliaceum</name>
    <name type="common">Proso millet</name>
    <name type="synonym">Broomcorn millet</name>
    <dbReference type="NCBI Taxonomy" id="4540"/>
    <lineage>
        <taxon>Eukaryota</taxon>
        <taxon>Viridiplantae</taxon>
        <taxon>Streptophyta</taxon>
        <taxon>Embryophyta</taxon>
        <taxon>Tracheophyta</taxon>
        <taxon>Spermatophyta</taxon>
        <taxon>Magnoliopsida</taxon>
        <taxon>Liliopsida</taxon>
        <taxon>Poales</taxon>
        <taxon>Poaceae</taxon>
        <taxon>PACMAD clade</taxon>
        <taxon>Panicoideae</taxon>
        <taxon>Panicodae</taxon>
        <taxon>Paniceae</taxon>
        <taxon>Panicinae</taxon>
        <taxon>Panicum</taxon>
        <taxon>Panicum sect. Panicum</taxon>
    </lineage>
</organism>
<name>A0A3L6RE45_PANMI</name>
<keyword evidence="3" id="KW-1185">Reference proteome</keyword>
<protein>
    <submittedName>
        <fullName evidence="2">Pectin acetylesterase 12-like</fullName>
    </submittedName>
</protein>
<evidence type="ECO:0000313" key="3">
    <source>
        <dbReference type="Proteomes" id="UP000275267"/>
    </source>
</evidence>
<dbReference type="Proteomes" id="UP000275267">
    <property type="component" value="Unassembled WGS sequence"/>
</dbReference>
<evidence type="ECO:0000313" key="2">
    <source>
        <dbReference type="EMBL" id="RLN00648.1"/>
    </source>
</evidence>
<gene>
    <name evidence="2" type="ORF">C2845_PM06G31070</name>
</gene>
<dbReference type="EMBL" id="PQIB02000009">
    <property type="protein sequence ID" value="RLN00648.1"/>
    <property type="molecule type" value="Genomic_DNA"/>
</dbReference>
<reference evidence="3" key="1">
    <citation type="journal article" date="2019" name="Nat. Commun.">
        <title>The genome of broomcorn millet.</title>
        <authorList>
            <person name="Zou C."/>
            <person name="Miki D."/>
            <person name="Li D."/>
            <person name="Tang Q."/>
            <person name="Xiao L."/>
            <person name="Rajput S."/>
            <person name="Deng P."/>
            <person name="Jia W."/>
            <person name="Huang R."/>
            <person name="Zhang M."/>
            <person name="Sun Y."/>
            <person name="Hu J."/>
            <person name="Fu X."/>
            <person name="Schnable P.S."/>
            <person name="Li F."/>
            <person name="Zhang H."/>
            <person name="Feng B."/>
            <person name="Zhu X."/>
            <person name="Liu R."/>
            <person name="Schnable J.C."/>
            <person name="Zhu J.-K."/>
            <person name="Zhang H."/>
        </authorList>
    </citation>
    <scope>NUCLEOTIDE SEQUENCE [LARGE SCALE GENOMIC DNA]</scope>
</reference>
<proteinExistence type="predicted"/>
<sequence length="98" mass="11569">MWRIKLSARRRGSSNHMERQLQFTGIMSNRPEEDPGIVLKRGRPAQAGKGRRRRRESRGKGRRHLYRARNPIFRSAPTRTPDFQHGDEEAAGQRRRHE</sequence>
<dbReference type="AlphaFoldDB" id="A0A3L6RE45"/>
<feature type="compositionally biased region" description="Basic and acidic residues" evidence="1">
    <location>
        <begin position="82"/>
        <end position="92"/>
    </location>
</feature>
<feature type="region of interest" description="Disordered" evidence="1">
    <location>
        <begin position="24"/>
        <end position="98"/>
    </location>
</feature>
<accession>A0A3L6RE45</accession>
<feature type="compositionally biased region" description="Basic residues" evidence="1">
    <location>
        <begin position="49"/>
        <end position="67"/>
    </location>
</feature>
<comment type="caution">
    <text evidence="2">The sequence shown here is derived from an EMBL/GenBank/DDBJ whole genome shotgun (WGS) entry which is preliminary data.</text>
</comment>
<evidence type="ECO:0000256" key="1">
    <source>
        <dbReference type="SAM" id="MobiDB-lite"/>
    </source>
</evidence>